<reference evidence="2 3" key="1">
    <citation type="submission" date="2016-07" db="EMBL/GenBank/DDBJ databases">
        <title>Caryophanon latum genome sequencing.</title>
        <authorList>
            <person name="Verma A."/>
            <person name="Pal Y."/>
            <person name="Krishnamurthi S."/>
        </authorList>
    </citation>
    <scope>NUCLEOTIDE SEQUENCE [LARGE SCALE GENOMIC DNA]</scope>
    <source>
        <strain evidence="2 3">DSM 14151</strain>
    </source>
</reference>
<dbReference type="EMBL" id="MATO01000008">
    <property type="protein sequence ID" value="OCS93466.1"/>
    <property type="molecule type" value="Genomic_DNA"/>
</dbReference>
<dbReference type="RefSeq" id="WP_066461722.1">
    <property type="nucleotide sequence ID" value="NZ_MATO01000008.1"/>
</dbReference>
<dbReference type="Proteomes" id="UP000093482">
    <property type="component" value="Unassembled WGS sequence"/>
</dbReference>
<comment type="caution">
    <text evidence="2">The sequence shown here is derived from an EMBL/GenBank/DDBJ whole genome shotgun (WGS) entry which is preliminary data.</text>
</comment>
<organism evidence="2 3">
    <name type="scientific">Caryophanon latum</name>
    <dbReference type="NCBI Taxonomy" id="33977"/>
    <lineage>
        <taxon>Bacteria</taxon>
        <taxon>Bacillati</taxon>
        <taxon>Bacillota</taxon>
        <taxon>Bacilli</taxon>
        <taxon>Bacillales</taxon>
        <taxon>Caryophanaceae</taxon>
        <taxon>Caryophanon</taxon>
    </lineage>
</organism>
<gene>
    <name evidence="2" type="ORF">A6K76_05360</name>
</gene>
<feature type="region of interest" description="Disordered" evidence="1">
    <location>
        <begin position="258"/>
        <end position="292"/>
    </location>
</feature>
<dbReference type="AlphaFoldDB" id="A0A1C0Z258"/>
<protein>
    <submittedName>
        <fullName evidence="2">Uncharacterized protein</fullName>
    </submittedName>
</protein>
<evidence type="ECO:0000256" key="1">
    <source>
        <dbReference type="SAM" id="MobiDB-lite"/>
    </source>
</evidence>
<sequence>MKRYVIKTLLNSSFQKITREKDKFFVQAAHDFYVMLPSLHVRYVTYTGKAPKHMEHVQHFKHVYTPTILPHHLLHLLNTVDHLSVYRLAKNGEIYELLVNKKTITFTKQDVTFNGKTYRMNHFAYREPMFEYIFNRQLTEDDRRVLTIRLASRYAQELQEHEFIQLLEHVNVLAYETVEDLLVHTALSAMHAIFENAEDIKVPTYGQYALYMSTSQEDIDEAISILTSKPFYERVKQMLVVKRVECMEARQQQIAQREQEKQEEAARRQQEKERAQQLKEQQEENNRKQEAARIKAMEQEEIRRQQNIKKTITAYEASCQQLVETTPYEEWLIEEWSMKADVGSEIEINSNVDLQQFFETNPSNALPCLFSCGGYKQYNSTVVKRLIAGQRLVAYVLPRGRKSFDTTYPTVYIQSVRNEERRQQVFADVQAQLDMAYEHYMSKLQAKAKEPFVYTFCSLFKGEKVDYFDFLASSGRIVIALIDGELYFVTENGIRLEKVKLATDNMMKLNKMGSEMIEEAYAQGQMLYGIKTKSSSKYGKEHVHYQISNREALLSPPTIEEKKHLFFQESISERRYYVSSDWKPPTTAEYIAFEEACAHNDIMLEQGMWNFVSSPADISDINYRKYLARDEIVPGEPFLLQWETEKTYYDCEYVKINIVREDGYKVGVISGDNAIHIAYALHQQIPYEAYASSERQRDSHDVKIYVVFSL</sequence>
<accession>A0A1C0Z258</accession>
<evidence type="ECO:0000313" key="3">
    <source>
        <dbReference type="Proteomes" id="UP000093482"/>
    </source>
</evidence>
<proteinExistence type="predicted"/>
<keyword evidence="3" id="KW-1185">Reference proteome</keyword>
<evidence type="ECO:0000313" key="2">
    <source>
        <dbReference type="EMBL" id="OCS93466.1"/>
    </source>
</evidence>
<name>A0A1C0Z258_9BACL</name>